<feature type="compositionally biased region" description="Basic and acidic residues" evidence="1">
    <location>
        <begin position="34"/>
        <end position="44"/>
    </location>
</feature>
<dbReference type="Proteomes" id="UP001341281">
    <property type="component" value="Chromosome 10"/>
</dbReference>
<name>A0AAQ3XHB4_PASNO</name>
<evidence type="ECO:0000313" key="2">
    <source>
        <dbReference type="EMBL" id="WVZ98155.1"/>
    </source>
</evidence>
<feature type="compositionally biased region" description="Basic and acidic residues" evidence="1">
    <location>
        <begin position="1"/>
        <end position="13"/>
    </location>
</feature>
<dbReference type="EMBL" id="CP144754">
    <property type="protein sequence ID" value="WVZ98155.1"/>
    <property type="molecule type" value="Genomic_DNA"/>
</dbReference>
<gene>
    <name evidence="2" type="ORF">U9M48_043625</name>
</gene>
<accession>A0AAQ3XHB4</accession>
<evidence type="ECO:0000313" key="3">
    <source>
        <dbReference type="Proteomes" id="UP001341281"/>
    </source>
</evidence>
<evidence type="ECO:0008006" key="4">
    <source>
        <dbReference type="Google" id="ProtNLM"/>
    </source>
</evidence>
<evidence type="ECO:0000256" key="1">
    <source>
        <dbReference type="SAM" id="MobiDB-lite"/>
    </source>
</evidence>
<dbReference type="AlphaFoldDB" id="A0AAQ3XHB4"/>
<reference evidence="2 3" key="1">
    <citation type="submission" date="2024-02" db="EMBL/GenBank/DDBJ databases">
        <title>High-quality chromosome-scale genome assembly of Pensacola bahiagrass (Paspalum notatum Flugge var. saurae).</title>
        <authorList>
            <person name="Vega J.M."/>
            <person name="Podio M."/>
            <person name="Orjuela J."/>
            <person name="Siena L.A."/>
            <person name="Pessino S.C."/>
            <person name="Combes M.C."/>
            <person name="Mariac C."/>
            <person name="Albertini E."/>
            <person name="Pupilli F."/>
            <person name="Ortiz J.P.A."/>
            <person name="Leblanc O."/>
        </authorList>
    </citation>
    <scope>NUCLEOTIDE SEQUENCE [LARGE SCALE GENOMIC DNA]</scope>
    <source>
        <strain evidence="2">R1</strain>
        <tissue evidence="2">Leaf</tissue>
    </source>
</reference>
<proteinExistence type="predicted"/>
<keyword evidence="3" id="KW-1185">Reference proteome</keyword>
<sequence length="61" mass="7061">MERIRQDESEAKRTRFLRKNRAPQQDASAFLNRKRAERESERNESAMGWDGNHGRGGGLCV</sequence>
<feature type="region of interest" description="Disordered" evidence="1">
    <location>
        <begin position="1"/>
        <end position="61"/>
    </location>
</feature>
<organism evidence="2 3">
    <name type="scientific">Paspalum notatum var. saurae</name>
    <dbReference type="NCBI Taxonomy" id="547442"/>
    <lineage>
        <taxon>Eukaryota</taxon>
        <taxon>Viridiplantae</taxon>
        <taxon>Streptophyta</taxon>
        <taxon>Embryophyta</taxon>
        <taxon>Tracheophyta</taxon>
        <taxon>Spermatophyta</taxon>
        <taxon>Magnoliopsida</taxon>
        <taxon>Liliopsida</taxon>
        <taxon>Poales</taxon>
        <taxon>Poaceae</taxon>
        <taxon>PACMAD clade</taxon>
        <taxon>Panicoideae</taxon>
        <taxon>Andropogonodae</taxon>
        <taxon>Paspaleae</taxon>
        <taxon>Paspalinae</taxon>
        <taxon>Paspalum</taxon>
    </lineage>
</organism>
<protein>
    <recommendedName>
        <fullName evidence="4">IBB domain-containing protein</fullName>
    </recommendedName>
</protein>